<dbReference type="EMBL" id="CACRXK020022151">
    <property type="protein sequence ID" value="CAB4036540.1"/>
    <property type="molecule type" value="Genomic_DNA"/>
</dbReference>
<gene>
    <name evidence="1" type="ORF">PACLA_8A088832</name>
</gene>
<dbReference type="AlphaFoldDB" id="A0A7D9JU53"/>
<evidence type="ECO:0000313" key="2">
    <source>
        <dbReference type="Proteomes" id="UP001152795"/>
    </source>
</evidence>
<dbReference type="Proteomes" id="UP001152795">
    <property type="component" value="Unassembled WGS sequence"/>
</dbReference>
<dbReference type="Gene3D" id="3.40.630.30">
    <property type="match status" value="1"/>
</dbReference>
<protein>
    <submittedName>
        <fullName evidence="1">Uncharacterized protein</fullName>
    </submittedName>
</protein>
<feature type="non-terminal residue" evidence="1">
    <location>
        <position position="132"/>
    </location>
</feature>
<keyword evidence="2" id="KW-1185">Reference proteome</keyword>
<evidence type="ECO:0000313" key="1">
    <source>
        <dbReference type="EMBL" id="CAB4036540.1"/>
    </source>
</evidence>
<accession>A0A7D9JU53</accession>
<proteinExistence type="predicted"/>
<organism evidence="1 2">
    <name type="scientific">Paramuricea clavata</name>
    <name type="common">Red gorgonian</name>
    <name type="synonym">Violescent sea-whip</name>
    <dbReference type="NCBI Taxonomy" id="317549"/>
    <lineage>
        <taxon>Eukaryota</taxon>
        <taxon>Metazoa</taxon>
        <taxon>Cnidaria</taxon>
        <taxon>Anthozoa</taxon>
        <taxon>Octocorallia</taxon>
        <taxon>Malacalcyonacea</taxon>
        <taxon>Plexauridae</taxon>
        <taxon>Paramuricea</taxon>
    </lineage>
</organism>
<sequence length="132" mass="15172">VRLSNCLIFEKETSDRRALAVTGESERNDRCYTIKKRRGRSTSFITKITHTQTTTITTRCDGRRLRGIQESARKRKQRNGQSVDGSTPLLMKFTAMFEVDGAVNKIYCQNLCLLAWITKLFIMTSSRCYSMC</sequence>
<name>A0A7D9JU53_PARCT</name>
<comment type="caution">
    <text evidence="1">The sequence shown here is derived from an EMBL/GenBank/DDBJ whole genome shotgun (WGS) entry which is preliminary data.</text>
</comment>
<reference evidence="1" key="1">
    <citation type="submission" date="2020-04" db="EMBL/GenBank/DDBJ databases">
        <authorList>
            <person name="Alioto T."/>
            <person name="Alioto T."/>
            <person name="Gomez Garrido J."/>
        </authorList>
    </citation>
    <scope>NUCLEOTIDE SEQUENCE</scope>
    <source>
        <strain evidence="1">A484AB</strain>
    </source>
</reference>